<evidence type="ECO:0000313" key="2">
    <source>
        <dbReference type="EMBL" id="PZS96819.1"/>
    </source>
</evidence>
<dbReference type="RefSeq" id="WP_111111552.1">
    <property type="nucleotide sequence ID" value="NZ_LXXM01000046.1"/>
</dbReference>
<organism evidence="2 3">
    <name type="scientific">Stenotrophomonas maltophilia</name>
    <name type="common">Pseudomonas maltophilia</name>
    <name type="synonym">Xanthomonas maltophilia</name>
    <dbReference type="NCBI Taxonomy" id="40324"/>
    <lineage>
        <taxon>Bacteria</taxon>
        <taxon>Pseudomonadati</taxon>
        <taxon>Pseudomonadota</taxon>
        <taxon>Gammaproteobacteria</taxon>
        <taxon>Lysobacterales</taxon>
        <taxon>Lysobacteraceae</taxon>
        <taxon>Stenotrophomonas</taxon>
        <taxon>Stenotrophomonas maltophilia group</taxon>
    </lineage>
</organism>
<dbReference type="PANTHER" id="PTHR43464:SF58">
    <property type="entry name" value="BLR7975 PROTEIN"/>
    <property type="match status" value="1"/>
</dbReference>
<dbReference type="InterPro" id="IPR029063">
    <property type="entry name" value="SAM-dependent_MTases_sf"/>
</dbReference>
<dbReference type="GO" id="GO:0032259">
    <property type="term" value="P:methylation"/>
    <property type="evidence" value="ECO:0007669"/>
    <property type="project" value="UniProtKB-KW"/>
</dbReference>
<gene>
    <name evidence="2" type="ORF">A7X83_03690</name>
</gene>
<keyword evidence="2" id="KW-0489">Methyltransferase</keyword>
<evidence type="ECO:0000313" key="3">
    <source>
        <dbReference type="Proteomes" id="UP000249614"/>
    </source>
</evidence>
<dbReference type="PANTHER" id="PTHR43464">
    <property type="entry name" value="METHYLTRANSFERASE"/>
    <property type="match status" value="1"/>
</dbReference>
<dbReference type="AlphaFoldDB" id="A0A2W6JCA5"/>
<dbReference type="SUPFAM" id="SSF53335">
    <property type="entry name" value="S-adenosyl-L-methionine-dependent methyltransferases"/>
    <property type="match status" value="1"/>
</dbReference>
<dbReference type="Proteomes" id="UP000249614">
    <property type="component" value="Unassembled WGS sequence"/>
</dbReference>
<accession>A0A2W6JCA5</accession>
<dbReference type="GO" id="GO:0008168">
    <property type="term" value="F:methyltransferase activity"/>
    <property type="evidence" value="ECO:0007669"/>
    <property type="project" value="UniProtKB-KW"/>
</dbReference>
<evidence type="ECO:0000259" key="1">
    <source>
        <dbReference type="Pfam" id="PF13649"/>
    </source>
</evidence>
<reference evidence="2 3" key="1">
    <citation type="submission" date="2016-05" db="EMBL/GenBank/DDBJ databases">
        <authorList>
            <person name="Lavstsen T."/>
            <person name="Jespersen J.S."/>
        </authorList>
    </citation>
    <scope>NUCLEOTIDE SEQUENCE [LARGE SCALE GENOMIC DNA]</scope>
    <source>
        <strain evidence="2 3">SM-5815</strain>
    </source>
</reference>
<dbReference type="Pfam" id="PF13649">
    <property type="entry name" value="Methyltransf_25"/>
    <property type="match status" value="1"/>
</dbReference>
<name>A0A2W6JCA5_STEMA</name>
<protein>
    <submittedName>
        <fullName evidence="2">Methyltransferase</fullName>
    </submittedName>
</protein>
<sequence length="224" mass="24281">MSSFSDPQAVARYAEGPLRQVPGFVALQQMSRLLLAERVHAHGRVLVLGAGGGLELKAFAEAQPGWQLLGVDPAAPMLALAEQTLGPLMSRVELLEGYIDDAPDVRFDGASCLLTLHFLDTTQRLHTLRELHRRLHPGAPLVVAHHSVPQDAAGKLRWLQRYAAFAEASGVARADTQRAIEAIAERLPLLAPEQEVALLQEAGFDGVELFYAGFSFKGWVAYAG</sequence>
<proteinExistence type="predicted"/>
<feature type="domain" description="Methyltransferase" evidence="1">
    <location>
        <begin position="45"/>
        <end position="138"/>
    </location>
</feature>
<dbReference type="CDD" id="cd02440">
    <property type="entry name" value="AdoMet_MTases"/>
    <property type="match status" value="1"/>
</dbReference>
<dbReference type="EMBL" id="LXXM01000046">
    <property type="protein sequence ID" value="PZS96819.1"/>
    <property type="molecule type" value="Genomic_DNA"/>
</dbReference>
<dbReference type="Gene3D" id="3.40.50.150">
    <property type="entry name" value="Vaccinia Virus protein VP39"/>
    <property type="match status" value="1"/>
</dbReference>
<keyword evidence="2" id="KW-0808">Transferase</keyword>
<dbReference type="InterPro" id="IPR041698">
    <property type="entry name" value="Methyltransf_25"/>
</dbReference>
<comment type="caution">
    <text evidence="2">The sequence shown here is derived from an EMBL/GenBank/DDBJ whole genome shotgun (WGS) entry which is preliminary data.</text>
</comment>